<name>A0A178WNW1_ARATH</name>
<evidence type="ECO:0000256" key="1">
    <source>
        <dbReference type="SAM" id="MobiDB-lite"/>
    </source>
</evidence>
<feature type="region of interest" description="Disordered" evidence="1">
    <location>
        <begin position="81"/>
        <end position="110"/>
    </location>
</feature>
<dbReference type="PANTHER" id="PTHR31315">
    <property type="entry name" value="PROTEIN SIP5"/>
    <property type="match status" value="1"/>
</dbReference>
<comment type="caution">
    <text evidence="3">The sequence shown here is derived from an EMBL/GenBank/DDBJ whole genome shotgun (WGS) entry which is preliminary data.</text>
</comment>
<reference evidence="4" key="1">
    <citation type="journal article" date="2016" name="Proc. Natl. Acad. Sci. U.S.A.">
        <title>Chromosome-level assembly of Arabidopsis thaliana Ler reveals the extent of translocation and inversion polymorphisms.</title>
        <authorList>
            <person name="Zapata L."/>
            <person name="Ding J."/>
            <person name="Willing E.M."/>
            <person name="Hartwig B."/>
            <person name="Bezdan D."/>
            <person name="Jiao W.B."/>
            <person name="Patel V."/>
            <person name="Velikkakam James G."/>
            <person name="Koornneef M."/>
            <person name="Ossowski S."/>
            <person name="Schneeberger K."/>
        </authorList>
    </citation>
    <scope>NUCLEOTIDE SEQUENCE [LARGE SCALE GENOMIC DNA]</scope>
    <source>
        <strain evidence="4">cv. Landsberg erecta</strain>
    </source>
</reference>
<gene>
    <name evidence="3" type="ordered locus">AXX17_At1g17940</name>
</gene>
<proteinExistence type="predicted"/>
<feature type="compositionally biased region" description="Low complexity" evidence="1">
    <location>
        <begin position="100"/>
        <end position="109"/>
    </location>
</feature>
<dbReference type="InterPro" id="IPR039301">
    <property type="entry name" value="Sip5/DA2"/>
</dbReference>
<feature type="region of interest" description="Disordered" evidence="1">
    <location>
        <begin position="139"/>
        <end position="190"/>
    </location>
</feature>
<evidence type="ECO:0000313" key="4">
    <source>
        <dbReference type="Proteomes" id="UP000078284"/>
    </source>
</evidence>
<dbReference type="ExpressionAtlas" id="A0A178WNW1">
    <property type="expression patterns" value="baseline and differential"/>
</dbReference>
<feature type="signal peptide" evidence="2">
    <location>
        <begin position="1"/>
        <end position="18"/>
    </location>
</feature>
<feature type="compositionally biased region" description="Polar residues" evidence="1">
    <location>
        <begin position="139"/>
        <end position="162"/>
    </location>
</feature>
<dbReference type="PANTHER" id="PTHR31315:SF1">
    <property type="entry name" value="PROTEIN SIP5"/>
    <property type="match status" value="1"/>
</dbReference>
<dbReference type="Proteomes" id="UP000078284">
    <property type="component" value="Chromosome 1"/>
</dbReference>
<organism evidence="3 4">
    <name type="scientific">Arabidopsis thaliana</name>
    <name type="common">Mouse-ear cress</name>
    <dbReference type="NCBI Taxonomy" id="3702"/>
    <lineage>
        <taxon>Eukaryota</taxon>
        <taxon>Viridiplantae</taxon>
        <taxon>Streptophyta</taxon>
        <taxon>Embryophyta</taxon>
        <taxon>Tracheophyta</taxon>
        <taxon>Spermatophyta</taxon>
        <taxon>Magnoliopsida</taxon>
        <taxon>eudicotyledons</taxon>
        <taxon>Gunneridae</taxon>
        <taxon>Pentapetalae</taxon>
        <taxon>rosids</taxon>
        <taxon>malvids</taxon>
        <taxon>Brassicales</taxon>
        <taxon>Brassicaceae</taxon>
        <taxon>Camelineae</taxon>
        <taxon>Arabidopsis</taxon>
    </lineage>
</organism>
<sequence>MNPFLNCLLLVSYGITFSDHSFLAKVICTTVIRVGTLNLSGSYQVTDMWLSGKLFRDGQFDFDLEDIMVMEAIWLSMQEPGIQRNTSPDDISEKDRNEEPSTPSSSSPSGGLACAIAVLAERQQMVGVSSSNQNVNLASQNLVPDNGNNSHYNAIEQDSNHYLQGAGISYTRSDMTDDSGGETSREVTWQ</sequence>
<accession>A0A178WNW1</accession>
<dbReference type="EMBL" id="LUHQ01000001">
    <property type="protein sequence ID" value="OAP19611.1"/>
    <property type="molecule type" value="Genomic_DNA"/>
</dbReference>
<feature type="chain" id="PRO_5008096144" evidence="2">
    <location>
        <begin position="19"/>
        <end position="190"/>
    </location>
</feature>
<keyword evidence="2" id="KW-0732">Signal</keyword>
<evidence type="ECO:0000313" key="3">
    <source>
        <dbReference type="EMBL" id="OAP19611.1"/>
    </source>
</evidence>
<evidence type="ECO:0000256" key="2">
    <source>
        <dbReference type="SAM" id="SignalP"/>
    </source>
</evidence>
<protein>
    <submittedName>
        <fullName evidence="3">Uncharacterized protein</fullName>
    </submittedName>
</protein>
<dbReference type="AlphaFoldDB" id="A0A178WNW1"/>